<protein>
    <recommendedName>
        <fullName evidence="2">Spore coat protein U/FanG domain-containing protein</fullName>
    </recommendedName>
</protein>
<dbReference type="Pfam" id="PF05229">
    <property type="entry name" value="SCPU"/>
    <property type="match status" value="1"/>
</dbReference>
<organism evidence="3 4">
    <name type="scientific">Marilutibacter maris</name>
    <dbReference type="NCBI Taxonomy" id="1605891"/>
    <lineage>
        <taxon>Bacteria</taxon>
        <taxon>Pseudomonadati</taxon>
        <taxon>Pseudomonadota</taxon>
        <taxon>Gammaproteobacteria</taxon>
        <taxon>Lysobacterales</taxon>
        <taxon>Lysobacteraceae</taxon>
        <taxon>Marilutibacter</taxon>
    </lineage>
</organism>
<keyword evidence="4" id="KW-1185">Reference proteome</keyword>
<keyword evidence="1" id="KW-0732">Signal</keyword>
<feature type="signal peptide" evidence="1">
    <location>
        <begin position="1"/>
        <end position="40"/>
    </location>
</feature>
<dbReference type="Proteomes" id="UP000249447">
    <property type="component" value="Chromosome"/>
</dbReference>
<dbReference type="InterPro" id="IPR053167">
    <property type="entry name" value="Spore_coat_component"/>
</dbReference>
<dbReference type="KEGG" id="lmb:C9I47_1124"/>
<dbReference type="PANTHER" id="PTHR37089">
    <property type="entry name" value="PROTEIN U-RELATED"/>
    <property type="match status" value="1"/>
</dbReference>
<feature type="chain" id="PRO_5016064616" description="Spore coat protein U/FanG domain-containing protein" evidence="1">
    <location>
        <begin position="41"/>
        <end position="182"/>
    </location>
</feature>
<gene>
    <name evidence="3" type="ORF">C9I47_1124</name>
</gene>
<dbReference type="EMBL" id="CP029843">
    <property type="protein sequence ID" value="AWV06841.1"/>
    <property type="molecule type" value="Genomic_DNA"/>
</dbReference>
<evidence type="ECO:0000313" key="3">
    <source>
        <dbReference type="EMBL" id="AWV06841.1"/>
    </source>
</evidence>
<evidence type="ECO:0000256" key="1">
    <source>
        <dbReference type="SAM" id="SignalP"/>
    </source>
</evidence>
<sequence length="182" mass="18728">MTRFKHLFGKQLFGKPLSSKRLSAIVLLAAFGLVANPAWAQTATTTFQVQITIQSSCTIDDPAPTDVDFGSQPSSATNVDAIGQLNVNCTPGTDYVIALDDGQNSGGGGVGARAMANGADLVTYQLYSDAGRTTIWGETLGTDTVAGTGTGAVQAYPVYGRVPIASAPAASYLDVVTATISF</sequence>
<proteinExistence type="predicted"/>
<evidence type="ECO:0000313" key="4">
    <source>
        <dbReference type="Proteomes" id="UP000249447"/>
    </source>
</evidence>
<name>A0A2U9T310_9GAMM</name>
<evidence type="ECO:0000259" key="2">
    <source>
        <dbReference type="Pfam" id="PF05229"/>
    </source>
</evidence>
<dbReference type="InterPro" id="IPR007893">
    <property type="entry name" value="Spore_coat_U/FanG"/>
</dbReference>
<accession>A0A2U9T310</accession>
<dbReference type="AlphaFoldDB" id="A0A2U9T310"/>
<dbReference type="PANTHER" id="PTHR37089:SF4">
    <property type="entry name" value="EXPORTED PROTEIN"/>
    <property type="match status" value="1"/>
</dbReference>
<dbReference type="RefSeq" id="WP_111265972.1">
    <property type="nucleotide sequence ID" value="NZ_CP029843.1"/>
</dbReference>
<dbReference type="OrthoDB" id="8588792at2"/>
<feature type="domain" description="Spore coat protein U/FanG" evidence="2">
    <location>
        <begin position="43"/>
        <end position="179"/>
    </location>
</feature>
<dbReference type="SMART" id="SM00972">
    <property type="entry name" value="SCPU"/>
    <property type="match status" value="1"/>
</dbReference>
<reference evidence="3 4" key="1">
    <citation type="submission" date="2018-05" db="EMBL/GenBank/DDBJ databases">
        <title>The complete genome of Lysobacter maris HZ9B, a marine bacterium antagonistic against terrestrial plant pathogens.</title>
        <authorList>
            <person name="Zhang X.-Q."/>
        </authorList>
    </citation>
    <scope>NUCLEOTIDE SEQUENCE [LARGE SCALE GENOMIC DNA]</scope>
    <source>
        <strain evidence="3 4">HZ9B</strain>
    </source>
</reference>